<proteinExistence type="predicted"/>
<accession>Q8M8B8</accession>
<protein>
    <submittedName>
        <fullName evidence="1">Uncharacterized protein</fullName>
    </submittedName>
</protein>
<reference evidence="1" key="1">
    <citation type="journal article" date="2003" name="Nature">
        <title>Direct measurement of the transfer rate of chloroplast DNA into the nucleus.</title>
        <authorList>
            <person name="Huang C.Y."/>
            <person name="Ayliffe M.A."/>
            <person name="Timmis J.N."/>
        </authorList>
    </citation>
    <scope>NUCLEOTIDE SEQUENCE</scope>
</reference>
<sequence>MNWNLEDLLCVPSYNHSLNSSIKLGSTTIPITCVNGCLIGKIGGPKELLQPESKSCVYGDFACFSGIFTLPFFQGLNALQIVFQPEQFEKGSQATQNHQE</sequence>
<dbReference type="EMBL" id="AJ495859">
    <property type="protein sequence ID" value="CAD42611.1"/>
    <property type="molecule type" value="Other_DNA"/>
</dbReference>
<name>Q8M8B8_TOBAC</name>
<dbReference type="AlphaFoldDB" id="Q8M8B8"/>
<evidence type="ECO:0000313" key="1">
    <source>
        <dbReference type="EMBL" id="CAD42611.1"/>
    </source>
</evidence>
<organism evidence="1">
    <name type="scientific">Nicotiana tabacum</name>
    <name type="common">Common tobacco</name>
    <dbReference type="NCBI Taxonomy" id="4097"/>
    <lineage>
        <taxon>Eukaryota</taxon>
        <taxon>Viridiplantae</taxon>
        <taxon>Streptophyta</taxon>
        <taxon>Embryophyta</taxon>
        <taxon>Tracheophyta</taxon>
        <taxon>Spermatophyta</taxon>
        <taxon>Magnoliopsida</taxon>
        <taxon>eudicotyledons</taxon>
        <taxon>Gunneridae</taxon>
        <taxon>Pentapetalae</taxon>
        <taxon>asterids</taxon>
        <taxon>lamiids</taxon>
        <taxon>Solanales</taxon>
        <taxon>Solanaceae</taxon>
        <taxon>Nicotianoideae</taxon>
        <taxon>Nicotianeae</taxon>
        <taxon>Nicotiana</taxon>
    </lineage>
</organism>